<protein>
    <submittedName>
        <fullName evidence="2">DUF2063 domain-containing protein</fullName>
    </submittedName>
</protein>
<dbReference type="InterPro" id="IPR018640">
    <property type="entry name" value="DUF2063"/>
</dbReference>
<dbReference type="EMBL" id="CP032419">
    <property type="protein sequence ID" value="AYC33816.1"/>
    <property type="molecule type" value="Genomic_DNA"/>
</dbReference>
<sequence>MNSQSAFAAALLDPARPCPSDLKTWNGSDPASRFAVYRNNVFNSLIDALADSYPVVHELVGEAFFRAMAHAYVHSHPPRSRLLVGYGEHFAPFIEGFAPACSLPYLADVARLEALRVQAYHAADQMPLATQAIAAALTRPEGLGELVLRLHPSLGLLDSPFAVVSLWAAHQGELALETVDPLQAENALVLRHDLQVEVSRVSNGSAQFIRGLQQGLPLGLAAGQGQSAETSFDLSACLALLIRAGAITGLHPSPPSTPKAPL</sequence>
<dbReference type="Proteomes" id="UP000265560">
    <property type="component" value="Chromosome"/>
</dbReference>
<evidence type="ECO:0000259" key="1">
    <source>
        <dbReference type="Pfam" id="PF09836"/>
    </source>
</evidence>
<reference evidence="3" key="1">
    <citation type="submission" date="2018-09" db="EMBL/GenBank/DDBJ databases">
        <authorList>
            <person name="Zhu H."/>
        </authorList>
    </citation>
    <scope>NUCLEOTIDE SEQUENCE [LARGE SCALE GENOMIC DNA]</scope>
    <source>
        <strain evidence="3">K2W31S-8</strain>
    </source>
</reference>
<proteinExistence type="predicted"/>
<gene>
    <name evidence="2" type="ORF">D3880_16275</name>
</gene>
<dbReference type="InterPro" id="IPR044922">
    <property type="entry name" value="DUF2063_N_sf"/>
</dbReference>
<dbReference type="Pfam" id="PF09836">
    <property type="entry name" value="DUF2063"/>
    <property type="match status" value="1"/>
</dbReference>
<feature type="domain" description="Putative DNA-binding" evidence="1">
    <location>
        <begin position="4"/>
        <end position="94"/>
    </location>
</feature>
<dbReference type="AlphaFoldDB" id="A0A385Z3W5"/>
<dbReference type="Gene3D" id="1.10.150.690">
    <property type="entry name" value="DUF2063"/>
    <property type="match status" value="1"/>
</dbReference>
<evidence type="ECO:0000313" key="3">
    <source>
        <dbReference type="Proteomes" id="UP000265560"/>
    </source>
</evidence>
<dbReference type="OrthoDB" id="4146344at2"/>
<name>A0A385Z3W5_9PSED</name>
<dbReference type="KEGG" id="pcav:D3880_16275"/>
<evidence type="ECO:0000313" key="2">
    <source>
        <dbReference type="EMBL" id="AYC33816.1"/>
    </source>
</evidence>
<organism evidence="2 3">
    <name type="scientific">Pseudomonas cavernae</name>
    <dbReference type="NCBI Taxonomy" id="2320867"/>
    <lineage>
        <taxon>Bacteria</taxon>
        <taxon>Pseudomonadati</taxon>
        <taxon>Pseudomonadota</taxon>
        <taxon>Gammaproteobacteria</taxon>
        <taxon>Pseudomonadales</taxon>
        <taxon>Pseudomonadaceae</taxon>
        <taxon>Pseudomonas</taxon>
    </lineage>
</organism>
<dbReference type="RefSeq" id="WP_119894471.1">
    <property type="nucleotide sequence ID" value="NZ_CP032419.1"/>
</dbReference>
<accession>A0A385Z3W5</accession>
<keyword evidence="3" id="KW-1185">Reference proteome</keyword>